<feature type="region of interest" description="Disordered" evidence="1">
    <location>
        <begin position="109"/>
        <end position="153"/>
    </location>
</feature>
<feature type="non-terminal residue" evidence="2">
    <location>
        <position position="1"/>
    </location>
</feature>
<protein>
    <submittedName>
        <fullName evidence="2">Uncharacterized protein</fullName>
    </submittedName>
</protein>
<evidence type="ECO:0000313" key="2">
    <source>
        <dbReference type="EMBL" id="KAK7070160.1"/>
    </source>
</evidence>
<feature type="compositionally biased region" description="Polar residues" evidence="1">
    <location>
        <begin position="118"/>
        <end position="153"/>
    </location>
</feature>
<reference evidence="2 3" key="1">
    <citation type="submission" date="2023-11" db="EMBL/GenBank/DDBJ databases">
        <title>Halocaridina rubra genome assembly.</title>
        <authorList>
            <person name="Smith C."/>
        </authorList>
    </citation>
    <scope>NUCLEOTIDE SEQUENCE [LARGE SCALE GENOMIC DNA]</scope>
    <source>
        <strain evidence="2">EP-1</strain>
        <tissue evidence="2">Whole</tissue>
    </source>
</reference>
<comment type="caution">
    <text evidence="2">The sequence shown here is derived from an EMBL/GenBank/DDBJ whole genome shotgun (WGS) entry which is preliminary data.</text>
</comment>
<dbReference type="AlphaFoldDB" id="A0AAN8X191"/>
<accession>A0AAN8X191</accession>
<evidence type="ECO:0000256" key="1">
    <source>
        <dbReference type="SAM" id="MobiDB-lite"/>
    </source>
</evidence>
<dbReference type="Proteomes" id="UP001381693">
    <property type="component" value="Unassembled WGS sequence"/>
</dbReference>
<proteinExistence type="predicted"/>
<gene>
    <name evidence="2" type="ORF">SK128_026570</name>
</gene>
<feature type="region of interest" description="Disordered" evidence="1">
    <location>
        <begin position="58"/>
        <end position="89"/>
    </location>
</feature>
<name>A0AAN8X191_HALRR</name>
<feature type="compositionally biased region" description="Basic residues" evidence="1">
    <location>
        <begin position="63"/>
        <end position="72"/>
    </location>
</feature>
<feature type="compositionally biased region" description="Basic and acidic residues" evidence="1">
    <location>
        <begin position="1"/>
        <end position="12"/>
    </location>
</feature>
<dbReference type="EMBL" id="JAXCGZ010015511">
    <property type="protein sequence ID" value="KAK7070160.1"/>
    <property type="molecule type" value="Genomic_DNA"/>
</dbReference>
<evidence type="ECO:0000313" key="3">
    <source>
        <dbReference type="Proteomes" id="UP001381693"/>
    </source>
</evidence>
<sequence>NSKRKQSEEKNYNPKCKNSHITAAEPSASALRDLSHFHKGSGNLSAAGNHQTAIIHCSASHPSRLRSRKQNRRGSVILDNDSTNTSVPDRCRDSLSSVAFEVLRENYSTQPKMDKTEMSSTWVPPLSQSSPRELQSTRSRPTSKTVRESSIPSSLLDEIPVSKVSRVDAMQSTKSSLPLSSQKYSEPTLSSKLRVTLSQQKEQDTKENVISFIPSGSSNKSHHVGVIVQQKLGNLKHIPYKKKSCVAG</sequence>
<feature type="region of interest" description="Disordered" evidence="1">
    <location>
        <begin position="1"/>
        <end position="24"/>
    </location>
</feature>
<keyword evidence="3" id="KW-1185">Reference proteome</keyword>
<organism evidence="2 3">
    <name type="scientific">Halocaridina rubra</name>
    <name type="common">Hawaiian red shrimp</name>
    <dbReference type="NCBI Taxonomy" id="373956"/>
    <lineage>
        <taxon>Eukaryota</taxon>
        <taxon>Metazoa</taxon>
        <taxon>Ecdysozoa</taxon>
        <taxon>Arthropoda</taxon>
        <taxon>Crustacea</taxon>
        <taxon>Multicrustacea</taxon>
        <taxon>Malacostraca</taxon>
        <taxon>Eumalacostraca</taxon>
        <taxon>Eucarida</taxon>
        <taxon>Decapoda</taxon>
        <taxon>Pleocyemata</taxon>
        <taxon>Caridea</taxon>
        <taxon>Atyoidea</taxon>
        <taxon>Atyidae</taxon>
        <taxon>Halocaridina</taxon>
    </lineage>
</organism>